<evidence type="ECO:0000256" key="3">
    <source>
        <dbReference type="ARBA" id="ARBA00022475"/>
    </source>
</evidence>
<dbReference type="GO" id="GO:0009755">
    <property type="term" value="P:hormone-mediated signaling pathway"/>
    <property type="evidence" value="ECO:0007669"/>
    <property type="project" value="TreeGrafter"/>
</dbReference>
<dbReference type="InterPro" id="IPR002172">
    <property type="entry name" value="LDrepeatLR_classA_rpt"/>
</dbReference>
<evidence type="ECO:0000256" key="14">
    <source>
        <dbReference type="ARBA" id="ARBA00023224"/>
    </source>
</evidence>
<comment type="similarity">
    <text evidence="2 16">Belongs to the G-protein coupled receptor 1 family.</text>
</comment>
<evidence type="ECO:0000256" key="11">
    <source>
        <dbReference type="ARBA" id="ARBA00023157"/>
    </source>
</evidence>
<organism evidence="21 22">
    <name type="scientific">Tetranychus urticae</name>
    <name type="common">Two-spotted spider mite</name>
    <dbReference type="NCBI Taxonomy" id="32264"/>
    <lineage>
        <taxon>Eukaryota</taxon>
        <taxon>Metazoa</taxon>
        <taxon>Ecdysozoa</taxon>
        <taxon>Arthropoda</taxon>
        <taxon>Chelicerata</taxon>
        <taxon>Arachnida</taxon>
        <taxon>Acari</taxon>
        <taxon>Acariformes</taxon>
        <taxon>Trombidiformes</taxon>
        <taxon>Prostigmata</taxon>
        <taxon>Eleutherengona</taxon>
        <taxon>Raphignathae</taxon>
        <taxon>Tetranychoidea</taxon>
        <taxon>Tetranychidae</taxon>
        <taxon>Tetranychus</taxon>
    </lineage>
</organism>
<feature type="chain" id="PRO_5004581491" description="G-protein coupled receptors family 1 profile domain-containing protein" evidence="19">
    <location>
        <begin position="23"/>
        <end position="783"/>
    </location>
</feature>
<keyword evidence="10 18" id="KW-0472">Membrane</keyword>
<dbReference type="HOGENOM" id="CLU_006130_2_1_1"/>
<dbReference type="eggNOG" id="KOG2087">
    <property type="taxonomic scope" value="Eukaryota"/>
</dbReference>
<feature type="disulfide bond" evidence="15">
    <location>
        <begin position="67"/>
        <end position="82"/>
    </location>
</feature>
<dbReference type="InterPro" id="IPR032675">
    <property type="entry name" value="LRR_dom_sf"/>
</dbReference>
<evidence type="ECO:0000256" key="6">
    <source>
        <dbReference type="ARBA" id="ARBA00022729"/>
    </source>
</evidence>
<feature type="transmembrane region" description="Helical" evidence="18">
    <location>
        <begin position="541"/>
        <end position="563"/>
    </location>
</feature>
<dbReference type="PANTHER" id="PTHR24372:SF80">
    <property type="entry name" value="FI21465P1-RELATED"/>
    <property type="match status" value="1"/>
</dbReference>
<evidence type="ECO:0000256" key="5">
    <source>
        <dbReference type="ARBA" id="ARBA00022692"/>
    </source>
</evidence>
<feature type="transmembrane region" description="Helical" evidence="18">
    <location>
        <begin position="643"/>
        <end position="668"/>
    </location>
</feature>
<evidence type="ECO:0000256" key="7">
    <source>
        <dbReference type="ARBA" id="ARBA00022737"/>
    </source>
</evidence>
<dbReference type="FunFam" id="1.20.1070.10:FF:000023">
    <property type="entry name" value="Relaxin family peptide receptor 1"/>
    <property type="match status" value="1"/>
</dbReference>
<keyword evidence="3" id="KW-1003">Cell membrane</keyword>
<dbReference type="SUPFAM" id="SSF52058">
    <property type="entry name" value="L domain-like"/>
    <property type="match status" value="1"/>
</dbReference>
<dbReference type="PROSITE" id="PS51450">
    <property type="entry name" value="LRR"/>
    <property type="match status" value="2"/>
</dbReference>
<dbReference type="PRINTS" id="PR00237">
    <property type="entry name" value="GPCRRHODOPSN"/>
</dbReference>
<dbReference type="GO" id="GO:0008528">
    <property type="term" value="F:G protein-coupled peptide receptor activity"/>
    <property type="evidence" value="ECO:0007669"/>
    <property type="project" value="TreeGrafter"/>
</dbReference>
<feature type="domain" description="G-protein coupled receptors family 1 profile" evidence="20">
    <location>
        <begin position="437"/>
        <end position="694"/>
    </location>
</feature>
<keyword evidence="4" id="KW-0433">Leucine-rich repeat</keyword>
<evidence type="ECO:0000256" key="4">
    <source>
        <dbReference type="ARBA" id="ARBA00022614"/>
    </source>
</evidence>
<dbReference type="PROSITE" id="PS50068">
    <property type="entry name" value="LDLRA_2"/>
    <property type="match status" value="1"/>
</dbReference>
<dbReference type="InterPro" id="IPR000276">
    <property type="entry name" value="GPCR_Rhodpsn"/>
</dbReference>
<dbReference type="GO" id="GO:0007189">
    <property type="term" value="P:adenylate cyclase-activating G protein-coupled receptor signaling pathway"/>
    <property type="evidence" value="ECO:0007669"/>
    <property type="project" value="TreeGrafter"/>
</dbReference>
<evidence type="ECO:0000256" key="17">
    <source>
        <dbReference type="SAM" id="MobiDB-lite"/>
    </source>
</evidence>
<feature type="transmembrane region" description="Helical" evidence="18">
    <location>
        <begin position="596"/>
        <end position="622"/>
    </location>
</feature>
<evidence type="ECO:0000256" key="18">
    <source>
        <dbReference type="SAM" id="Phobius"/>
    </source>
</evidence>
<evidence type="ECO:0000256" key="8">
    <source>
        <dbReference type="ARBA" id="ARBA00022989"/>
    </source>
</evidence>
<feature type="compositionally biased region" description="Basic and acidic residues" evidence="17">
    <location>
        <begin position="728"/>
        <end position="749"/>
    </location>
</feature>
<dbReference type="SMART" id="SM00192">
    <property type="entry name" value="LDLa"/>
    <property type="match status" value="1"/>
</dbReference>
<dbReference type="CDD" id="cd00112">
    <property type="entry name" value="LDLa"/>
    <property type="match status" value="1"/>
</dbReference>
<dbReference type="Pfam" id="PF00057">
    <property type="entry name" value="Ldl_recept_a"/>
    <property type="match status" value="1"/>
</dbReference>
<dbReference type="PROSITE" id="PS50262">
    <property type="entry name" value="G_PROTEIN_RECEP_F1_2"/>
    <property type="match status" value="1"/>
</dbReference>
<feature type="region of interest" description="Disordered" evidence="17">
    <location>
        <begin position="718"/>
        <end position="751"/>
    </location>
</feature>
<dbReference type="PANTHER" id="PTHR24372">
    <property type="entry name" value="GLYCOPROTEIN HORMONE RECEPTOR"/>
    <property type="match status" value="1"/>
</dbReference>
<keyword evidence="22" id="KW-1185">Reference proteome</keyword>
<keyword evidence="7" id="KW-0677">Repeat</keyword>
<dbReference type="Gene3D" id="3.80.10.10">
    <property type="entry name" value="Ribonuclease Inhibitor"/>
    <property type="match status" value="1"/>
</dbReference>
<protein>
    <recommendedName>
        <fullName evidence="20">G-protein coupled receptors family 1 profile domain-containing protein</fullName>
    </recommendedName>
</protein>
<dbReference type="EMBL" id="CAEY01000236">
    <property type="status" value="NOT_ANNOTATED_CDS"/>
    <property type="molecule type" value="Genomic_DNA"/>
</dbReference>
<keyword evidence="11 15" id="KW-1015">Disulfide bond</keyword>
<feature type="transmembrane region" description="Helical" evidence="18">
    <location>
        <begin position="457"/>
        <end position="479"/>
    </location>
</feature>
<dbReference type="EnsemblMetazoa" id="tetur15g00150.1">
    <property type="protein sequence ID" value="tetur15g00150.1"/>
    <property type="gene ID" value="tetur15g00150"/>
</dbReference>
<accession>T1KM32</accession>
<dbReference type="SMART" id="SM00365">
    <property type="entry name" value="LRR_SD22"/>
    <property type="match status" value="6"/>
</dbReference>
<evidence type="ECO:0000256" key="13">
    <source>
        <dbReference type="ARBA" id="ARBA00023180"/>
    </source>
</evidence>
<dbReference type="SMART" id="SM00369">
    <property type="entry name" value="LRR_TYP"/>
    <property type="match status" value="10"/>
</dbReference>
<evidence type="ECO:0000256" key="9">
    <source>
        <dbReference type="ARBA" id="ARBA00023040"/>
    </source>
</evidence>
<dbReference type="Gene3D" id="4.10.400.10">
    <property type="entry name" value="Low-density Lipoprotein Receptor"/>
    <property type="match status" value="1"/>
</dbReference>
<evidence type="ECO:0000256" key="16">
    <source>
        <dbReference type="RuleBase" id="RU000688"/>
    </source>
</evidence>
<dbReference type="FunFam" id="3.80.10.10:FF:000770">
    <property type="entry name" value="Uncharacterized protein"/>
    <property type="match status" value="1"/>
</dbReference>
<dbReference type="PRINTS" id="PR01739">
    <property type="entry name" value="RELAXINR"/>
</dbReference>
<dbReference type="PROSITE" id="PS01209">
    <property type="entry name" value="LDLRA_1"/>
    <property type="match status" value="1"/>
</dbReference>
<dbReference type="Pfam" id="PF13855">
    <property type="entry name" value="LRR_8"/>
    <property type="match status" value="2"/>
</dbReference>
<keyword evidence="14 16" id="KW-0807">Transducer</keyword>
<dbReference type="AlphaFoldDB" id="T1KM32"/>
<evidence type="ECO:0000256" key="19">
    <source>
        <dbReference type="SAM" id="SignalP"/>
    </source>
</evidence>
<feature type="signal peptide" evidence="19">
    <location>
        <begin position="1"/>
        <end position="22"/>
    </location>
</feature>
<evidence type="ECO:0000313" key="21">
    <source>
        <dbReference type="EnsemblMetazoa" id="tetur15g00150.1"/>
    </source>
</evidence>
<dbReference type="InterPro" id="IPR017452">
    <property type="entry name" value="GPCR_Rhodpsn_7TM"/>
</dbReference>
<evidence type="ECO:0000313" key="22">
    <source>
        <dbReference type="Proteomes" id="UP000015104"/>
    </source>
</evidence>
<dbReference type="InterPro" id="IPR003591">
    <property type="entry name" value="Leu-rich_rpt_typical-subtyp"/>
</dbReference>
<keyword evidence="5 16" id="KW-0812">Transmembrane</keyword>
<dbReference type="SUPFAM" id="SSF57424">
    <property type="entry name" value="LDL receptor-like module"/>
    <property type="match status" value="1"/>
</dbReference>
<evidence type="ECO:0000256" key="12">
    <source>
        <dbReference type="ARBA" id="ARBA00023170"/>
    </source>
</evidence>
<reference evidence="22" key="1">
    <citation type="submission" date="2011-08" db="EMBL/GenBank/DDBJ databases">
        <authorList>
            <person name="Rombauts S."/>
        </authorList>
    </citation>
    <scope>NUCLEOTIDE SEQUENCE</scope>
    <source>
        <strain evidence="22">London</strain>
    </source>
</reference>
<dbReference type="GO" id="GO:0005886">
    <property type="term" value="C:plasma membrane"/>
    <property type="evidence" value="ECO:0007669"/>
    <property type="project" value="UniProtKB-SubCell"/>
</dbReference>
<keyword evidence="13" id="KW-0325">Glycoprotein</keyword>
<dbReference type="InterPro" id="IPR008112">
    <property type="entry name" value="Relaxin_rcpt"/>
</dbReference>
<dbReference type="eggNOG" id="KOG0619">
    <property type="taxonomic scope" value="Eukaryota"/>
</dbReference>
<feature type="transmembrane region" description="Helical" evidence="18">
    <location>
        <begin position="515"/>
        <end position="534"/>
    </location>
</feature>
<keyword evidence="6 19" id="KW-0732">Signal</keyword>
<comment type="caution">
    <text evidence="15">Lacks conserved residue(s) required for the propagation of feature annotation.</text>
</comment>
<dbReference type="Proteomes" id="UP000015104">
    <property type="component" value="Unassembled WGS sequence"/>
</dbReference>
<keyword evidence="12 16" id="KW-0675">Receptor</keyword>
<evidence type="ECO:0000259" key="20">
    <source>
        <dbReference type="PROSITE" id="PS50262"/>
    </source>
</evidence>
<dbReference type="InterPro" id="IPR023415">
    <property type="entry name" value="LDLR_class-A_CS"/>
</dbReference>
<dbReference type="InterPro" id="IPR001611">
    <property type="entry name" value="Leu-rich_rpt"/>
</dbReference>
<reference evidence="21" key="2">
    <citation type="submission" date="2015-06" db="UniProtKB">
        <authorList>
            <consortium name="EnsemblMetazoa"/>
        </authorList>
    </citation>
    <scope>IDENTIFICATION</scope>
</reference>
<proteinExistence type="inferred from homology"/>
<sequence length="783" mass="89334">MNCQFNVSPVLLFNLFISLVNGKSRQQLKFQLLLMTFLIPISVVNCCDPGFFPCNDSDICIEQRLNCNNEPDCPDGSDEEHCEDNHKREYWDKLFRKRPDEDREKKNSTKCAMKNIPGECSCSMFNVFCEQQNLDRIPKIPMEARILDLSGNRVEKLRRTSFSYLPRLKTLILTSTEIQTIEKDAFANLPNLSSLFMSGNQLYTINNKIFSNNSNLVLLFLSHNPIQILKNQSFTGLSSLEELDLRNCRLSKFPKRVFEPLVKLQTLLLDGNLITSLPAKIFRSLNNLQVLSLTKNRINIIQDVNFIGLISLRSLSLSINNIEELKDNAFGNLTTLLKLDLRKNKLKLLESNVFSNLSDLESLDVRKNMIKKLPLNIFDNLQSLTHIYFDEFRLCSYALHVRVCEPRGDGISSFQHLLDNIVLRFSVWVVAFIACVGNVFVLIGRMLMHEPNQVHSFFIKNLAFADLLMGIYLFIIAYYDASFRGQYIKHEDAWRHSWQCNLSGFLSTLSSESSVFILTVITVDRYASVIYPLSQKRRTKGFAISCMVAIWTGAVVLALLPLLTDDLFGDEFYGNNGVCLALQIHDPFSKAWEYSTFLFCGLNSGAFIYITYAYINMSLTIASSRLGLRTTQQQQDRCITKRFGFIVATDCLCWMPIVIIKILALAGVPINDDLYAWVAVFLLPVNSALNPVLYTLTTKLFKQHFARIIAYGLQRSNSPGGDNNSGIHETRHSNGSTKEDLRSPSKDSFKNGFSFRKYCLSEQLSTFHREKSTDDEDGRTETF</sequence>
<name>T1KM32_TETUR</name>
<dbReference type="PROSITE" id="PS00237">
    <property type="entry name" value="G_PROTEIN_RECEP_F1_1"/>
    <property type="match status" value="1"/>
</dbReference>
<dbReference type="Gene3D" id="1.20.1070.10">
    <property type="entry name" value="Rhodopsin 7-helix transmembrane proteins"/>
    <property type="match status" value="1"/>
</dbReference>
<comment type="subcellular location">
    <subcellularLocation>
        <location evidence="1">Cell membrane</location>
        <topology evidence="1">Multi-pass membrane protein</topology>
    </subcellularLocation>
</comment>
<feature type="transmembrane region" description="Helical" evidence="18">
    <location>
        <begin position="674"/>
        <end position="697"/>
    </location>
</feature>
<feature type="compositionally biased region" description="Polar residues" evidence="17">
    <location>
        <begin position="718"/>
        <end position="727"/>
    </location>
</feature>
<evidence type="ECO:0000256" key="2">
    <source>
        <dbReference type="ARBA" id="ARBA00010663"/>
    </source>
</evidence>
<dbReference type="STRING" id="32264.T1KM32"/>
<keyword evidence="9 16" id="KW-0297">G-protein coupled receptor</keyword>
<dbReference type="CDD" id="cd15137">
    <property type="entry name" value="7tmA_Relaxin_R"/>
    <property type="match status" value="1"/>
</dbReference>
<evidence type="ECO:0000256" key="15">
    <source>
        <dbReference type="PROSITE-ProRule" id="PRU00124"/>
    </source>
</evidence>
<dbReference type="Pfam" id="PF00001">
    <property type="entry name" value="7tm_1"/>
    <property type="match status" value="1"/>
</dbReference>
<dbReference type="SUPFAM" id="SSF81321">
    <property type="entry name" value="Family A G protein-coupled receptor-like"/>
    <property type="match status" value="1"/>
</dbReference>
<evidence type="ECO:0000256" key="10">
    <source>
        <dbReference type="ARBA" id="ARBA00023136"/>
    </source>
</evidence>
<dbReference type="InterPro" id="IPR036055">
    <property type="entry name" value="LDL_receptor-like_sf"/>
</dbReference>
<evidence type="ECO:0000256" key="1">
    <source>
        <dbReference type="ARBA" id="ARBA00004651"/>
    </source>
</evidence>
<feature type="transmembrane region" description="Helical" evidence="18">
    <location>
        <begin position="425"/>
        <end position="445"/>
    </location>
</feature>
<keyword evidence="8 18" id="KW-1133">Transmembrane helix</keyword>
<dbReference type="Pfam" id="PF00560">
    <property type="entry name" value="LRR_1"/>
    <property type="match status" value="1"/>
</dbReference>